<reference evidence="1" key="1">
    <citation type="journal article" date="2020" name="Nature">
        <title>Giant virus diversity and host interactions through global metagenomics.</title>
        <authorList>
            <person name="Schulz F."/>
            <person name="Roux S."/>
            <person name="Paez-Espino D."/>
            <person name="Jungbluth S."/>
            <person name="Walsh D.A."/>
            <person name="Denef V.J."/>
            <person name="McMahon K.D."/>
            <person name="Konstantinidis K.T."/>
            <person name="Eloe-Fadrosh E.A."/>
            <person name="Kyrpides N.C."/>
            <person name="Woyke T."/>
        </authorList>
    </citation>
    <scope>NUCLEOTIDE SEQUENCE</scope>
    <source>
        <strain evidence="1">GVMAG-M-3300009155-48</strain>
    </source>
</reference>
<protein>
    <recommendedName>
        <fullName evidence="2">Glycosyltransferase 2-like domain-containing protein</fullName>
    </recommendedName>
</protein>
<dbReference type="SUPFAM" id="SSF53448">
    <property type="entry name" value="Nucleotide-diphospho-sugar transferases"/>
    <property type="match status" value="1"/>
</dbReference>
<dbReference type="InterPro" id="IPR029044">
    <property type="entry name" value="Nucleotide-diphossugar_trans"/>
</dbReference>
<evidence type="ECO:0008006" key="2">
    <source>
        <dbReference type="Google" id="ProtNLM"/>
    </source>
</evidence>
<proteinExistence type="predicted"/>
<dbReference type="Gene3D" id="3.90.550.10">
    <property type="entry name" value="Spore Coat Polysaccharide Biosynthesis Protein SpsA, Chain A"/>
    <property type="match status" value="1"/>
</dbReference>
<name>A0A6C0EU44_9ZZZZ</name>
<evidence type="ECO:0000313" key="1">
    <source>
        <dbReference type="EMBL" id="QHT31750.1"/>
    </source>
</evidence>
<accession>A0A6C0EU44</accession>
<organism evidence="1">
    <name type="scientific">viral metagenome</name>
    <dbReference type="NCBI Taxonomy" id="1070528"/>
    <lineage>
        <taxon>unclassified sequences</taxon>
        <taxon>metagenomes</taxon>
        <taxon>organismal metagenomes</taxon>
    </lineage>
</organism>
<dbReference type="EMBL" id="MN738925">
    <property type="protein sequence ID" value="QHT31750.1"/>
    <property type="molecule type" value="Genomic_DNA"/>
</dbReference>
<sequence>METESGINISKSDNVDTFDETVKQYIVENDPKLFILTPCYGGTCYINYLQCLINTLNLFRVYNFPIQVEFCKNDSLVSRARNNLIAKAMHDPKCTHIIFIDNDITWNPVSILKLILTNKPLVGGAYPIKRYNWEKLTSDNAYDETVINRWIDKKNKNTSLKESMTDIDVIQSSLLRYNINYISKYIQIEDNLTEVKHIATGFMLMQRKMIEKMMIAYHSTKYTDDVNFLSGSENNYAYALFDCGVEDDHYLSEDWLFCNRWRKIGGSIWLDVTINLTHTGTEDFNGSFISSIL</sequence>
<dbReference type="AlphaFoldDB" id="A0A6C0EU44"/>